<dbReference type="InterPro" id="IPR040521">
    <property type="entry name" value="KDZ"/>
</dbReference>
<dbReference type="Pfam" id="PF18758">
    <property type="entry name" value="KDZ"/>
    <property type="match status" value="1"/>
</dbReference>
<dbReference type="AlphaFoldDB" id="A0A8H7VJQ8"/>
<dbReference type="EMBL" id="JAEPRB010000029">
    <property type="protein sequence ID" value="KAG2225381.1"/>
    <property type="molecule type" value="Genomic_DNA"/>
</dbReference>
<protein>
    <submittedName>
        <fullName evidence="1">Uncharacterized protein</fullName>
    </submittedName>
</protein>
<keyword evidence="2" id="KW-1185">Reference proteome</keyword>
<gene>
    <name evidence="1" type="ORF">INT45_005625</name>
</gene>
<sequence>MKKIWKEDSDIPTSPWIDSLKEIFILQEEHPRFTIVCSLLTEQVLIAACSSKLQTILDPYAHLFNTNVTFSVFEKGYYLCTSMIFCERLQQNKYFPQLQEAGSKVAIVVLHSYGHSMSCQSRHNPRYLDNFVGMADGESCERVRSFLGRFVSLCGQMSPEGRMITITHAIKHYNKKHIYTLPNTIKRRFNKANLTIRHANKVIKAYNPSLTDDLLQEKWLQFVEEVTVVPSPDSQSTINGLKRQQQQRNIVADLEARLIGNQVITERWGLW</sequence>
<dbReference type="PANTHER" id="PTHR33096">
    <property type="entry name" value="CXC2 DOMAIN-CONTAINING PROTEIN"/>
    <property type="match status" value="1"/>
</dbReference>
<dbReference type="OrthoDB" id="2505730at2759"/>
<dbReference type="Proteomes" id="UP000646827">
    <property type="component" value="Unassembled WGS sequence"/>
</dbReference>
<dbReference type="PANTHER" id="PTHR33096:SF1">
    <property type="entry name" value="CXC1-LIKE CYSTEINE CLUSTER ASSOCIATED WITH KDZ TRANSPOSASES DOMAIN-CONTAINING PROTEIN"/>
    <property type="match status" value="1"/>
</dbReference>
<organism evidence="1 2">
    <name type="scientific">Circinella minor</name>
    <dbReference type="NCBI Taxonomy" id="1195481"/>
    <lineage>
        <taxon>Eukaryota</taxon>
        <taxon>Fungi</taxon>
        <taxon>Fungi incertae sedis</taxon>
        <taxon>Mucoromycota</taxon>
        <taxon>Mucoromycotina</taxon>
        <taxon>Mucoromycetes</taxon>
        <taxon>Mucorales</taxon>
        <taxon>Lichtheimiaceae</taxon>
        <taxon>Circinella</taxon>
    </lineage>
</organism>
<evidence type="ECO:0000313" key="1">
    <source>
        <dbReference type="EMBL" id="KAG2225381.1"/>
    </source>
</evidence>
<evidence type="ECO:0000313" key="2">
    <source>
        <dbReference type="Proteomes" id="UP000646827"/>
    </source>
</evidence>
<proteinExistence type="predicted"/>
<name>A0A8H7VJQ8_9FUNG</name>
<comment type="caution">
    <text evidence="1">The sequence shown here is derived from an EMBL/GenBank/DDBJ whole genome shotgun (WGS) entry which is preliminary data.</text>
</comment>
<accession>A0A8H7VJQ8</accession>
<reference evidence="1 2" key="1">
    <citation type="submission" date="2020-12" db="EMBL/GenBank/DDBJ databases">
        <title>Metabolic potential, ecology and presence of endohyphal bacteria is reflected in genomic diversity of Mucoromycotina.</title>
        <authorList>
            <person name="Muszewska A."/>
            <person name="Okrasinska A."/>
            <person name="Steczkiewicz K."/>
            <person name="Drgas O."/>
            <person name="Orlowska M."/>
            <person name="Perlinska-Lenart U."/>
            <person name="Aleksandrzak-Piekarczyk T."/>
            <person name="Szatraj K."/>
            <person name="Zielenkiewicz U."/>
            <person name="Pilsyk S."/>
            <person name="Malc E."/>
            <person name="Mieczkowski P."/>
            <person name="Kruszewska J.S."/>
            <person name="Biernat P."/>
            <person name="Pawlowska J."/>
        </authorList>
    </citation>
    <scope>NUCLEOTIDE SEQUENCE [LARGE SCALE GENOMIC DNA]</scope>
    <source>
        <strain evidence="1 2">CBS 142.35</strain>
    </source>
</reference>